<dbReference type="Gene3D" id="2.60.40.4150">
    <property type="entry name" value="Type VI secretion system, lipoprotein SciN"/>
    <property type="match status" value="1"/>
</dbReference>
<comment type="caution">
    <text evidence="1">The sequence shown here is derived from an EMBL/GenBank/DDBJ whole genome shotgun (WGS) entry which is preliminary data.</text>
</comment>
<reference evidence="1 2" key="1">
    <citation type="submission" date="2019-03" db="EMBL/GenBank/DDBJ databases">
        <title>Genomic Encyclopedia of Type Strains, Phase IV (KMG-IV): sequencing the most valuable type-strain genomes for metagenomic binning, comparative biology and taxonomic classification.</title>
        <authorList>
            <person name="Goeker M."/>
        </authorList>
    </citation>
    <scope>NUCLEOTIDE SEQUENCE [LARGE SCALE GENOMIC DNA]</scope>
    <source>
        <strain evidence="1 2">DSM 11901</strain>
    </source>
</reference>
<organism evidence="1 2">
    <name type="scientific">Aquabacterium commune</name>
    <dbReference type="NCBI Taxonomy" id="70586"/>
    <lineage>
        <taxon>Bacteria</taxon>
        <taxon>Pseudomonadati</taxon>
        <taxon>Pseudomonadota</taxon>
        <taxon>Betaproteobacteria</taxon>
        <taxon>Burkholderiales</taxon>
        <taxon>Aquabacterium</taxon>
    </lineage>
</organism>
<dbReference type="NCBIfam" id="TIGR03352">
    <property type="entry name" value="VI_chp_3"/>
    <property type="match status" value="1"/>
</dbReference>
<dbReference type="EMBL" id="SNXW01000001">
    <property type="protein sequence ID" value="TDP88225.1"/>
    <property type="molecule type" value="Genomic_DNA"/>
</dbReference>
<accession>A0A4R6RPT2</accession>
<sequence>MGLLGSVADKALEVTGIKAPAKLPDNLPDSVLPDRRIRWQLHASSSLNATDNGQPLGLVTRIFKLRNPDSFLQAQADVFGDPAREKQALGDDLVAVREVQLVPGQHHEATDKVARDVPYVGIVALYRRPAAGRWRYAFKAADAELGGLSLGAHACALSVQSGTPVGQAAGSARSVAVSCP</sequence>
<dbReference type="PANTHER" id="PTHR37625">
    <property type="entry name" value="OUTER MEMBRANE LIPOPROTEIN-RELATED"/>
    <property type="match status" value="1"/>
</dbReference>
<evidence type="ECO:0000313" key="1">
    <source>
        <dbReference type="EMBL" id="TDP88225.1"/>
    </source>
</evidence>
<dbReference type="InterPro" id="IPR038706">
    <property type="entry name" value="Type_VI_SciN-like_sf"/>
</dbReference>
<protein>
    <submittedName>
        <fullName evidence="1">Type VI secretion system protein VasD</fullName>
    </submittedName>
</protein>
<name>A0A4R6RPT2_9BURK</name>
<gene>
    <name evidence="1" type="ORF">EV672_101370</name>
</gene>
<dbReference type="InterPro" id="IPR017734">
    <property type="entry name" value="T6SS_SciN"/>
</dbReference>
<evidence type="ECO:0000313" key="2">
    <source>
        <dbReference type="Proteomes" id="UP000294593"/>
    </source>
</evidence>
<dbReference type="Proteomes" id="UP000294593">
    <property type="component" value="Unassembled WGS sequence"/>
</dbReference>
<dbReference type="Pfam" id="PF12790">
    <property type="entry name" value="T6SS-SciN"/>
    <property type="match status" value="1"/>
</dbReference>
<dbReference type="PANTHER" id="PTHR37625:SF4">
    <property type="entry name" value="OUTER MEMBRANE LIPOPROTEIN"/>
    <property type="match status" value="1"/>
</dbReference>
<proteinExistence type="predicted"/>
<dbReference type="AlphaFoldDB" id="A0A4R6RPT2"/>
<keyword evidence="2" id="KW-1185">Reference proteome</keyword>